<evidence type="ECO:0000313" key="4">
    <source>
        <dbReference type="Proteomes" id="UP000460221"/>
    </source>
</evidence>
<dbReference type="SUPFAM" id="SSF53448">
    <property type="entry name" value="Nucleotide-diphospho-sugar transferases"/>
    <property type="match status" value="2"/>
</dbReference>
<evidence type="ECO:0000256" key="1">
    <source>
        <dbReference type="SAM" id="MobiDB-lite"/>
    </source>
</evidence>
<feature type="region of interest" description="Disordered" evidence="1">
    <location>
        <begin position="1"/>
        <end position="61"/>
    </location>
</feature>
<dbReference type="InterPro" id="IPR029044">
    <property type="entry name" value="Nucleotide-diphossugar_trans"/>
</dbReference>
<proteinExistence type="predicted"/>
<feature type="compositionally biased region" description="Low complexity" evidence="1">
    <location>
        <begin position="37"/>
        <end position="50"/>
    </location>
</feature>
<feature type="compositionally biased region" description="Pro residues" evidence="1">
    <location>
        <begin position="26"/>
        <end position="36"/>
    </location>
</feature>
<comment type="caution">
    <text evidence="3">The sequence shown here is derived from an EMBL/GenBank/DDBJ whole genome shotgun (WGS) entry which is preliminary data.</text>
</comment>
<name>A0A7K1FLF1_9ACTN</name>
<accession>A0A7K1FLF1</accession>
<dbReference type="EMBL" id="WLYK01000005">
    <property type="protein sequence ID" value="MTD14890.1"/>
    <property type="molecule type" value="Genomic_DNA"/>
</dbReference>
<keyword evidence="4" id="KW-1185">Reference proteome</keyword>
<dbReference type="Pfam" id="PF13641">
    <property type="entry name" value="Glyco_tranf_2_3"/>
    <property type="match status" value="1"/>
</dbReference>
<dbReference type="Proteomes" id="UP000460221">
    <property type="component" value="Unassembled WGS sequence"/>
</dbReference>
<dbReference type="Pfam" id="PF00535">
    <property type="entry name" value="Glycos_transf_2"/>
    <property type="match status" value="1"/>
</dbReference>
<dbReference type="AlphaFoldDB" id="A0A7K1FLF1"/>
<sequence length="794" mass="83698">MRSRTGSGSPARFSPRSAVPARCRRPPGPPRGPPSSRPSGSRPRRSPGSSMSQADLLPFPAGVPATDGPALAVVVCAHTVDRLPTLRRLLGALRTELLAGDELVLVVDHHDELLDLARALFPDTLVIGNSGTRGLSDARNTGAAATSAPVVVFVDDDAFPRPGWAAAWRTAFTDPRTELAGGAVHADWQAGRPAWFPDELDWVVGCDYRGLPGDGAVIRNPIGANMAVRRDALVQAGGFHTGLGRTGRVPAGCEETALGIRVAADRGPESVRRSTSPAVDHQVPAQRGSLKYLLRRCFHEGRSKARLAALVGTGAALSRERRFLVDTVLGGVRRGLAGAAREPAAAARAGVLLAGTAATALGYLTTSRRPAPAAVEKSCKVPVVDLEITDIRSTPSEIDLLPDGPVSVLLRRDDLPLASVLLDPATDRRAQIAEILGGALAPAVRTAPLPAAGGHLMVSVVICTLGRDPRLVAAVDAVLRQSHGRLELVVVDNDPDSGRVDALLAGIDDPRLRIVRAPVRGLSHARNRGLQEVAGELIAYTDDDALPDRHWIQQLCAVFAADRGGQVGAVTGLVTPAELRTPQQLQFEQYGAFDKGAHRVLWFAGRLPHDLGIDGTIGARGALYPYAGGEFGSGNNMAFRTALLRELGGFDTALGAGSPAMGGEDLEIFGRTVRSGAVLVYTPAALVRHFHRDNPEDLRKQMFGYGVGMSAVVTGALVSGPGPALKVLRAMPSALRVLLSPTSTKNAERGADYPRELVLIELAGYLAGPWRLLRSRRAARRSGGRFLPPVGTTA</sequence>
<keyword evidence="3" id="KW-0808">Transferase</keyword>
<protein>
    <submittedName>
        <fullName evidence="3">Glycosyltransferase</fullName>
    </submittedName>
</protein>
<dbReference type="InterPro" id="IPR050834">
    <property type="entry name" value="Glycosyltransf_2"/>
</dbReference>
<evidence type="ECO:0000259" key="2">
    <source>
        <dbReference type="Pfam" id="PF00535"/>
    </source>
</evidence>
<dbReference type="PANTHER" id="PTHR43685:SF2">
    <property type="entry name" value="GLYCOSYLTRANSFERASE 2-LIKE DOMAIN-CONTAINING PROTEIN"/>
    <property type="match status" value="1"/>
</dbReference>
<dbReference type="PANTHER" id="PTHR43685">
    <property type="entry name" value="GLYCOSYLTRANSFERASE"/>
    <property type="match status" value="1"/>
</dbReference>
<dbReference type="GO" id="GO:0016740">
    <property type="term" value="F:transferase activity"/>
    <property type="evidence" value="ECO:0007669"/>
    <property type="project" value="UniProtKB-KW"/>
</dbReference>
<dbReference type="InterPro" id="IPR001173">
    <property type="entry name" value="Glyco_trans_2-like"/>
</dbReference>
<organism evidence="3 4">
    <name type="scientific">Nakamurella alba</name>
    <dbReference type="NCBI Taxonomy" id="2665158"/>
    <lineage>
        <taxon>Bacteria</taxon>
        <taxon>Bacillati</taxon>
        <taxon>Actinomycetota</taxon>
        <taxon>Actinomycetes</taxon>
        <taxon>Nakamurellales</taxon>
        <taxon>Nakamurellaceae</taxon>
        <taxon>Nakamurella</taxon>
    </lineage>
</organism>
<gene>
    <name evidence="3" type="ORF">GIS00_13165</name>
</gene>
<evidence type="ECO:0000313" key="3">
    <source>
        <dbReference type="EMBL" id="MTD14890.1"/>
    </source>
</evidence>
<reference evidence="3 4" key="1">
    <citation type="submission" date="2019-11" db="EMBL/GenBank/DDBJ databases">
        <authorList>
            <person name="Jiang L.-Q."/>
        </authorList>
    </citation>
    <scope>NUCLEOTIDE SEQUENCE [LARGE SCALE GENOMIC DNA]</scope>
    <source>
        <strain evidence="3 4">YIM 132087</strain>
    </source>
</reference>
<dbReference type="Gene3D" id="3.90.550.10">
    <property type="entry name" value="Spore Coat Polysaccharide Biosynthesis Protein SpsA, Chain A"/>
    <property type="match status" value="2"/>
</dbReference>
<feature type="domain" description="Glycosyltransferase 2-like" evidence="2">
    <location>
        <begin position="73"/>
        <end position="233"/>
    </location>
</feature>